<gene>
    <name evidence="7 8" type="primary">uxaC</name>
    <name evidence="8" type="ORF">ACFFGV_20090</name>
</gene>
<evidence type="ECO:0000256" key="7">
    <source>
        <dbReference type="HAMAP-Rule" id="MF_00675"/>
    </source>
</evidence>
<dbReference type="InterPro" id="IPR003766">
    <property type="entry name" value="Uronate_isomerase"/>
</dbReference>
<dbReference type="HAMAP" id="MF_00675">
    <property type="entry name" value="UxaC"/>
    <property type="match status" value="1"/>
</dbReference>
<dbReference type="Gene3D" id="1.10.2020.10">
    <property type="entry name" value="uronate isomerase, domain 2, chain A"/>
    <property type="match status" value="1"/>
</dbReference>
<dbReference type="EMBL" id="JBHLTP010000023">
    <property type="protein sequence ID" value="MFC0525881.1"/>
    <property type="molecule type" value="Genomic_DNA"/>
</dbReference>
<keyword evidence="9" id="KW-1185">Reference proteome</keyword>
<name>A0ABV6LTZ2_9BACI</name>
<proteinExistence type="inferred from homology"/>
<dbReference type="Gene3D" id="3.20.20.140">
    <property type="entry name" value="Metal-dependent hydrolases"/>
    <property type="match status" value="1"/>
</dbReference>
<comment type="catalytic activity">
    <reaction evidence="7">
        <text>aldehydo-D-galacturonate = keto-D-tagaturonate</text>
        <dbReference type="Rhea" id="RHEA:27702"/>
        <dbReference type="ChEBI" id="CHEBI:12952"/>
        <dbReference type="ChEBI" id="CHEBI:17886"/>
    </reaction>
</comment>
<sequence length="472" mass="54327">MNPIISDDFLLDTEMAKRLYNTYAKALPILDFHNHLSPTEIRHNRTFTNMTEIWLEGDHYKWRAMRACGIEEAYITGDASDKEKFLAWAKVVPQLLGNPLYHWVHLELKRYFDIDLLLSEQTAEEIWILGNEKLQSMTTHSLLKANKVEFLGTTDDPTDVLDDHRYLQESDLACFVAPSFRPDQGLEVNGNQFVSWVERLAIRTNKTITTYTDFMDALDERIDAFDALGCRASDHGLSEMVFEPASEQEVQRIFDKRLNNQPVTLHESKQFKTHTLLRLAGKYQEKNWAMQLHIGPLRNNNTKMFKQLGPDSGFDSIGDRPVAEPLSAFLNQLEQHGQLPKTVLYGLNPRDNYILATMAGNFQSGEQPGKIQFGTAWWFNDHLDGMRDQMQILANVGTLRHFIGMLTDSRSFLSFSRHEYFRRILCNLLGEWSEKGLVPADQALLGEYVSAISYHNAAHYFELVREGANQWT</sequence>
<evidence type="ECO:0000256" key="3">
    <source>
        <dbReference type="ARBA" id="ARBA00008397"/>
    </source>
</evidence>
<dbReference type="SUPFAM" id="SSF51556">
    <property type="entry name" value="Metallo-dependent hydrolases"/>
    <property type="match status" value="1"/>
</dbReference>
<evidence type="ECO:0000313" key="9">
    <source>
        <dbReference type="Proteomes" id="UP001589836"/>
    </source>
</evidence>
<comment type="similarity">
    <text evidence="3 7">Belongs to the metallo-dependent hydrolases superfamily. Uronate isomerase family.</text>
</comment>
<dbReference type="PANTHER" id="PTHR30068">
    <property type="entry name" value="URONATE ISOMERASE"/>
    <property type="match status" value="1"/>
</dbReference>
<evidence type="ECO:0000256" key="2">
    <source>
        <dbReference type="ARBA" id="ARBA00004892"/>
    </source>
</evidence>
<dbReference type="RefSeq" id="WP_377351742.1">
    <property type="nucleotide sequence ID" value="NZ_JBHLTP010000023.1"/>
</dbReference>
<comment type="catalytic activity">
    <reaction evidence="1 7">
        <text>D-glucuronate = D-fructuronate</text>
        <dbReference type="Rhea" id="RHEA:13049"/>
        <dbReference type="ChEBI" id="CHEBI:58720"/>
        <dbReference type="ChEBI" id="CHEBI:59863"/>
        <dbReference type="EC" id="5.3.1.12"/>
    </reaction>
</comment>
<dbReference type="PANTHER" id="PTHR30068:SF4">
    <property type="entry name" value="URONATE ISOMERASE"/>
    <property type="match status" value="1"/>
</dbReference>
<dbReference type="Pfam" id="PF02614">
    <property type="entry name" value="UxaC"/>
    <property type="match status" value="1"/>
</dbReference>
<evidence type="ECO:0000256" key="5">
    <source>
        <dbReference type="ARBA" id="ARBA00020555"/>
    </source>
</evidence>
<keyword evidence="6 7" id="KW-0413">Isomerase</keyword>
<dbReference type="InterPro" id="IPR032466">
    <property type="entry name" value="Metal_Hydrolase"/>
</dbReference>
<reference evidence="8 9" key="1">
    <citation type="submission" date="2024-09" db="EMBL/GenBank/DDBJ databases">
        <authorList>
            <person name="Sun Q."/>
            <person name="Mori K."/>
        </authorList>
    </citation>
    <scope>NUCLEOTIDE SEQUENCE [LARGE SCALE GENOMIC DNA]</scope>
    <source>
        <strain evidence="8 9">NCAIM B.02529</strain>
    </source>
</reference>
<evidence type="ECO:0000256" key="1">
    <source>
        <dbReference type="ARBA" id="ARBA00001165"/>
    </source>
</evidence>
<comment type="caution">
    <text evidence="8">The sequence shown here is derived from an EMBL/GenBank/DDBJ whole genome shotgun (WGS) entry which is preliminary data.</text>
</comment>
<organism evidence="8 9">
    <name type="scientific">Pontibacillus salicampi</name>
    <dbReference type="NCBI Taxonomy" id="1449801"/>
    <lineage>
        <taxon>Bacteria</taxon>
        <taxon>Bacillati</taxon>
        <taxon>Bacillota</taxon>
        <taxon>Bacilli</taxon>
        <taxon>Bacillales</taxon>
        <taxon>Bacillaceae</taxon>
        <taxon>Pontibacillus</taxon>
    </lineage>
</organism>
<dbReference type="NCBIfam" id="NF002794">
    <property type="entry name" value="PRK02925.1"/>
    <property type="match status" value="1"/>
</dbReference>
<protein>
    <recommendedName>
        <fullName evidence="5 7">Uronate isomerase</fullName>
        <ecNumber evidence="4 7">5.3.1.12</ecNumber>
    </recommendedName>
    <alternativeName>
        <fullName evidence="7">Glucuronate isomerase</fullName>
    </alternativeName>
    <alternativeName>
        <fullName evidence="7">Uronic isomerase</fullName>
    </alternativeName>
</protein>
<evidence type="ECO:0000313" key="8">
    <source>
        <dbReference type="EMBL" id="MFC0525881.1"/>
    </source>
</evidence>
<evidence type="ECO:0000256" key="4">
    <source>
        <dbReference type="ARBA" id="ARBA00012546"/>
    </source>
</evidence>
<evidence type="ECO:0000256" key="6">
    <source>
        <dbReference type="ARBA" id="ARBA00023235"/>
    </source>
</evidence>
<accession>A0ABV6LTZ2</accession>
<comment type="pathway">
    <text evidence="2 7">Carbohydrate metabolism; pentose and glucuronate interconversion.</text>
</comment>
<dbReference type="EC" id="5.3.1.12" evidence="4 7"/>
<dbReference type="GO" id="GO:0008880">
    <property type="term" value="F:glucuronate isomerase activity"/>
    <property type="evidence" value="ECO:0007669"/>
    <property type="project" value="UniProtKB-EC"/>
</dbReference>
<dbReference type="Proteomes" id="UP001589836">
    <property type="component" value="Unassembled WGS sequence"/>
</dbReference>